<dbReference type="Proteomes" id="UP000092659">
    <property type="component" value="Chromosome"/>
</dbReference>
<evidence type="ECO:0000256" key="1">
    <source>
        <dbReference type="SAM" id="MobiDB-lite"/>
    </source>
</evidence>
<proteinExistence type="predicted"/>
<feature type="compositionally biased region" description="Basic and acidic residues" evidence="1">
    <location>
        <begin position="1"/>
        <end position="28"/>
    </location>
</feature>
<reference evidence="3 5" key="2">
    <citation type="submission" date="2021-03" db="EMBL/GenBank/DDBJ databases">
        <title>Genomic Encyclopedia of Type Strains, Phase IV (KMG-IV): sequencing the most valuable type-strain genomes for metagenomic binning, comparative biology and taxonomic classification.</title>
        <authorList>
            <person name="Goeker M."/>
        </authorList>
    </citation>
    <scope>NUCLEOTIDE SEQUENCE [LARGE SCALE GENOMIC DNA]</scope>
    <source>
        <strain evidence="3 5">DSM 40499</strain>
    </source>
</reference>
<protein>
    <submittedName>
        <fullName evidence="2">Uncharacterized protein</fullName>
    </submittedName>
</protein>
<accession>A0A1B1AR18</accession>
<reference evidence="2 4" key="1">
    <citation type="submission" date="2016-06" db="EMBL/GenBank/DDBJ databases">
        <title>Complete genome sequence of Streptomyces griseochromogenes ATCC 14511, the Blasticidin S producer.</title>
        <authorList>
            <person name="Wu L."/>
        </authorList>
    </citation>
    <scope>NUCLEOTIDE SEQUENCE [LARGE SCALE GENOMIC DNA]</scope>
    <source>
        <strain evidence="2 4">ATCC 14511</strain>
    </source>
</reference>
<dbReference type="RefSeq" id="WP_067299959.1">
    <property type="nucleotide sequence ID" value="NZ_CP016279.1"/>
</dbReference>
<dbReference type="EMBL" id="JAGGLP010000004">
    <property type="protein sequence ID" value="MBP2049476.1"/>
    <property type="molecule type" value="Genomic_DNA"/>
</dbReference>
<sequence>MQRPHESGEFDVRRLSRLQHGADDRHQDGGGLQGLRVGRRLKETARARDHERLLAGGGVDAEATGAPRPHAAASHGTW</sequence>
<name>A0A1B1AR18_9ACTN</name>
<gene>
    <name evidence="2" type="ORF">AVL59_04950</name>
    <name evidence="3" type="ORF">J2Z21_002407</name>
</gene>
<evidence type="ECO:0000313" key="2">
    <source>
        <dbReference type="EMBL" id="ANP49011.1"/>
    </source>
</evidence>
<feature type="compositionally biased region" description="Basic and acidic residues" evidence="1">
    <location>
        <begin position="40"/>
        <end position="53"/>
    </location>
</feature>
<dbReference type="AlphaFoldDB" id="A0A1B1AR18"/>
<organism evidence="2 4">
    <name type="scientific">Streptomyces griseochromogenes</name>
    <dbReference type="NCBI Taxonomy" id="68214"/>
    <lineage>
        <taxon>Bacteria</taxon>
        <taxon>Bacillati</taxon>
        <taxon>Actinomycetota</taxon>
        <taxon>Actinomycetes</taxon>
        <taxon>Kitasatosporales</taxon>
        <taxon>Streptomycetaceae</taxon>
        <taxon>Streptomyces</taxon>
    </lineage>
</organism>
<keyword evidence="5" id="KW-1185">Reference proteome</keyword>
<dbReference type="KEGG" id="sgs:AVL59_04950"/>
<evidence type="ECO:0000313" key="4">
    <source>
        <dbReference type="Proteomes" id="UP000092659"/>
    </source>
</evidence>
<evidence type="ECO:0000313" key="5">
    <source>
        <dbReference type="Proteomes" id="UP001519309"/>
    </source>
</evidence>
<evidence type="ECO:0000313" key="3">
    <source>
        <dbReference type="EMBL" id="MBP2049476.1"/>
    </source>
</evidence>
<dbReference type="EMBL" id="CP016279">
    <property type="protein sequence ID" value="ANP49011.1"/>
    <property type="molecule type" value="Genomic_DNA"/>
</dbReference>
<feature type="region of interest" description="Disordered" evidence="1">
    <location>
        <begin position="1"/>
        <end position="78"/>
    </location>
</feature>
<dbReference type="Proteomes" id="UP001519309">
    <property type="component" value="Unassembled WGS sequence"/>
</dbReference>